<dbReference type="EC" id="3.1.1.61" evidence="4"/>
<dbReference type="OrthoDB" id="5291131at2"/>
<dbReference type="SUPFAM" id="SSF52172">
    <property type="entry name" value="CheY-like"/>
    <property type="match status" value="1"/>
</dbReference>
<dbReference type="NCBIfam" id="NF001965">
    <property type="entry name" value="PRK00742.1"/>
    <property type="match status" value="1"/>
</dbReference>
<evidence type="ECO:0000259" key="7">
    <source>
        <dbReference type="PROSITE" id="PS50110"/>
    </source>
</evidence>
<evidence type="ECO:0000259" key="8">
    <source>
        <dbReference type="PROSITE" id="PS50122"/>
    </source>
</evidence>
<comment type="catalytic activity">
    <reaction evidence="3 4">
        <text>[protein]-L-glutamate 5-O-methyl ester + H2O = L-glutamyl-[protein] + methanol + H(+)</text>
        <dbReference type="Rhea" id="RHEA:23236"/>
        <dbReference type="Rhea" id="RHEA-COMP:10208"/>
        <dbReference type="Rhea" id="RHEA-COMP:10311"/>
        <dbReference type="ChEBI" id="CHEBI:15377"/>
        <dbReference type="ChEBI" id="CHEBI:15378"/>
        <dbReference type="ChEBI" id="CHEBI:17790"/>
        <dbReference type="ChEBI" id="CHEBI:29973"/>
        <dbReference type="ChEBI" id="CHEBI:82795"/>
        <dbReference type="EC" id="3.1.1.61"/>
    </reaction>
</comment>
<sequence>MTDKIRVLVVDDSVVIRRMVSDVLASDPAIEVIGVAANGSIALDKIAQLKPDLITLDIEMPVMDGLQTLKELRKLYPRLKVIMFSTLTERGARASLDALSLGANDYVTKPANVGSVAAAQQCLRDELVPKIKCFFHRAPVQLPKAPVVSPAKPVVASPAPRPVTTARQRIDVVAIGISTGGPNALIEMIPTLPKDFPVPIVIVQHMPEMFTKLLADRLDQKSAIQVREAAAGDKLQPGLALVAPGGFHMALVRKGASVEVALNKDAPENSCRPAVDVLFRSVVDIYGANTLAVIMTGMGQDGMLGCHKVKEAAGQIIAQDKESSVVWGMPGAVAQAGLAEELIPLNRIGAEIVRRVQTARIGRV</sequence>
<dbReference type="PANTHER" id="PTHR42872:SF3">
    <property type="entry name" value="PROTEIN-GLUTAMATE METHYLESTERASE_PROTEIN-GLUTAMINE GLUTAMINASE 1"/>
    <property type="match status" value="1"/>
</dbReference>
<feature type="domain" description="CheB-type methylesterase" evidence="8">
    <location>
        <begin position="162"/>
        <end position="359"/>
    </location>
</feature>
<feature type="active site" evidence="4 5">
    <location>
        <position position="301"/>
    </location>
</feature>
<protein>
    <recommendedName>
        <fullName evidence="4">Protein-glutamate methylesterase/protein-glutamine glutaminase</fullName>
        <ecNumber evidence="4">3.1.1.61</ecNumber>
        <ecNumber evidence="4">3.5.1.44</ecNumber>
    </recommendedName>
</protein>
<dbReference type="PROSITE" id="PS50110">
    <property type="entry name" value="RESPONSE_REGULATORY"/>
    <property type="match status" value="1"/>
</dbReference>
<dbReference type="SUPFAM" id="SSF52738">
    <property type="entry name" value="Methylesterase CheB, C-terminal domain"/>
    <property type="match status" value="1"/>
</dbReference>
<keyword evidence="10" id="KW-1185">Reference proteome</keyword>
<organism evidence="9 10">
    <name type="scientific">Mariprofundus aestuarium</name>
    <dbReference type="NCBI Taxonomy" id="1921086"/>
    <lineage>
        <taxon>Bacteria</taxon>
        <taxon>Pseudomonadati</taxon>
        <taxon>Pseudomonadota</taxon>
        <taxon>Candidatius Mariprofundia</taxon>
        <taxon>Mariprofundales</taxon>
        <taxon>Mariprofundaceae</taxon>
        <taxon>Mariprofundus</taxon>
    </lineage>
</organism>
<gene>
    <name evidence="4" type="primary">cheB</name>
    <name evidence="9" type="ORF">Ga0123461_0101</name>
</gene>
<comment type="function">
    <text evidence="4">Involved in chemotaxis. Part of a chemotaxis signal transduction system that modulates chemotaxis in response to various stimuli. Catalyzes the demethylation of specific methylglutamate residues introduced into the chemoreceptors (methyl-accepting chemotaxis proteins or MCP) by CheR. Also mediates the irreversible deamidation of specific glutamine residues to glutamic acid.</text>
</comment>
<evidence type="ECO:0000313" key="9">
    <source>
        <dbReference type="EMBL" id="ATX78554.1"/>
    </source>
</evidence>
<feature type="domain" description="Response regulatory" evidence="7">
    <location>
        <begin position="6"/>
        <end position="124"/>
    </location>
</feature>
<feature type="active site" evidence="4 5">
    <location>
        <position position="205"/>
    </location>
</feature>
<dbReference type="Gene3D" id="3.40.50.180">
    <property type="entry name" value="Methylesterase CheB, C-terminal domain"/>
    <property type="match status" value="1"/>
</dbReference>
<dbReference type="GO" id="GO:0008984">
    <property type="term" value="F:protein-glutamate methylesterase activity"/>
    <property type="evidence" value="ECO:0007669"/>
    <property type="project" value="UniProtKB-UniRule"/>
</dbReference>
<dbReference type="EC" id="3.5.1.44" evidence="4"/>
<feature type="modified residue" description="4-aspartylphosphate" evidence="4 6">
    <location>
        <position position="57"/>
    </location>
</feature>
<evidence type="ECO:0000256" key="1">
    <source>
        <dbReference type="ARBA" id="ARBA00022500"/>
    </source>
</evidence>
<dbReference type="SMART" id="SM00448">
    <property type="entry name" value="REC"/>
    <property type="match status" value="1"/>
</dbReference>
<dbReference type="PROSITE" id="PS50122">
    <property type="entry name" value="CHEB"/>
    <property type="match status" value="1"/>
</dbReference>
<comment type="subcellular location">
    <subcellularLocation>
        <location evidence="4">Cytoplasm</location>
    </subcellularLocation>
</comment>
<dbReference type="Pfam" id="PF01339">
    <property type="entry name" value="CheB_methylest"/>
    <property type="match status" value="1"/>
</dbReference>
<keyword evidence="1 4" id="KW-0145">Chemotaxis</keyword>
<dbReference type="InterPro" id="IPR035909">
    <property type="entry name" value="CheB_C"/>
</dbReference>
<comment type="similarity">
    <text evidence="4">Belongs to the CheB family.</text>
</comment>
<dbReference type="InterPro" id="IPR008248">
    <property type="entry name" value="CheB-like"/>
</dbReference>
<dbReference type="GO" id="GO:0050568">
    <property type="term" value="F:protein-glutamine glutaminase activity"/>
    <property type="evidence" value="ECO:0007669"/>
    <property type="project" value="UniProtKB-UniRule"/>
</dbReference>
<dbReference type="CDD" id="cd16432">
    <property type="entry name" value="CheB_Rec"/>
    <property type="match status" value="1"/>
</dbReference>
<dbReference type="InterPro" id="IPR011006">
    <property type="entry name" value="CheY-like_superfamily"/>
</dbReference>
<evidence type="ECO:0000256" key="6">
    <source>
        <dbReference type="PROSITE-ProRule" id="PRU00169"/>
    </source>
</evidence>
<name>A0A2K8L0W4_MARES</name>
<evidence type="ECO:0000256" key="2">
    <source>
        <dbReference type="ARBA" id="ARBA00022801"/>
    </source>
</evidence>
<dbReference type="PIRSF" id="PIRSF000876">
    <property type="entry name" value="RR_chemtxs_CheB"/>
    <property type="match status" value="1"/>
</dbReference>
<dbReference type="Pfam" id="PF00072">
    <property type="entry name" value="Response_reg"/>
    <property type="match status" value="1"/>
</dbReference>
<evidence type="ECO:0000256" key="4">
    <source>
        <dbReference type="HAMAP-Rule" id="MF_00099"/>
    </source>
</evidence>
<dbReference type="InterPro" id="IPR001789">
    <property type="entry name" value="Sig_transdc_resp-reg_receiver"/>
</dbReference>
<comment type="PTM">
    <text evidence="4">Phosphorylated by CheA. Phosphorylation of the N-terminal regulatory domain activates the methylesterase activity.</text>
</comment>
<dbReference type="AlphaFoldDB" id="A0A2K8L0W4"/>
<evidence type="ECO:0000256" key="3">
    <source>
        <dbReference type="ARBA" id="ARBA00048267"/>
    </source>
</evidence>
<keyword evidence="4 6" id="KW-0597">Phosphoprotein</keyword>
<dbReference type="PANTHER" id="PTHR42872">
    <property type="entry name" value="PROTEIN-GLUTAMATE METHYLESTERASE/PROTEIN-GLUTAMINE GLUTAMINASE"/>
    <property type="match status" value="1"/>
</dbReference>
<comment type="domain">
    <text evidence="4">Contains a C-terminal catalytic domain, and an N-terminal region which modulates catalytic activity.</text>
</comment>
<dbReference type="KEGG" id="maes:Ga0123461_0101"/>
<dbReference type="CDD" id="cd17541">
    <property type="entry name" value="REC_CheB-like"/>
    <property type="match status" value="1"/>
</dbReference>
<dbReference type="InterPro" id="IPR000673">
    <property type="entry name" value="Sig_transdc_resp-reg_Me-estase"/>
</dbReference>
<keyword evidence="4" id="KW-0963">Cytoplasm</keyword>
<keyword evidence="2 4" id="KW-0378">Hydrolase</keyword>
<evidence type="ECO:0000256" key="5">
    <source>
        <dbReference type="PROSITE-ProRule" id="PRU00050"/>
    </source>
</evidence>
<dbReference type="RefSeq" id="WP_100276550.1">
    <property type="nucleotide sequence ID" value="NZ_CP018799.1"/>
</dbReference>
<dbReference type="Gene3D" id="3.40.50.2300">
    <property type="match status" value="1"/>
</dbReference>
<proteinExistence type="inferred from homology"/>
<dbReference type="GO" id="GO:0000156">
    <property type="term" value="F:phosphorelay response regulator activity"/>
    <property type="evidence" value="ECO:0007669"/>
    <property type="project" value="InterPro"/>
</dbReference>
<accession>A0A2K8L0W4</accession>
<dbReference type="Proteomes" id="UP000231701">
    <property type="component" value="Chromosome"/>
</dbReference>
<evidence type="ECO:0000313" key="10">
    <source>
        <dbReference type="Proteomes" id="UP000231701"/>
    </source>
</evidence>
<reference evidence="9 10" key="1">
    <citation type="submission" date="2016-12" db="EMBL/GenBank/DDBJ databases">
        <title>Isolation and genomic insights into novel planktonic Zetaproteobacteria from stratified waters of the Chesapeake Bay.</title>
        <authorList>
            <person name="McAllister S.M."/>
            <person name="Kato S."/>
            <person name="Chan C.S."/>
            <person name="Chiu B.K."/>
            <person name="Field E.K."/>
        </authorList>
    </citation>
    <scope>NUCLEOTIDE SEQUENCE [LARGE SCALE GENOMIC DNA]</scope>
    <source>
        <strain evidence="9 10">CP-5</strain>
    </source>
</reference>
<dbReference type="GO" id="GO:0006935">
    <property type="term" value="P:chemotaxis"/>
    <property type="evidence" value="ECO:0007669"/>
    <property type="project" value="UniProtKB-UniRule"/>
</dbReference>
<dbReference type="HAMAP" id="MF_00099">
    <property type="entry name" value="CheB_chemtxs"/>
    <property type="match status" value="1"/>
</dbReference>
<dbReference type="EMBL" id="CP018799">
    <property type="protein sequence ID" value="ATX78554.1"/>
    <property type="molecule type" value="Genomic_DNA"/>
</dbReference>
<feature type="active site" evidence="4 5">
    <location>
        <position position="178"/>
    </location>
</feature>
<dbReference type="GO" id="GO:0005737">
    <property type="term" value="C:cytoplasm"/>
    <property type="evidence" value="ECO:0007669"/>
    <property type="project" value="UniProtKB-SubCell"/>
</dbReference>
<comment type="catalytic activity">
    <reaction evidence="4">
        <text>L-glutaminyl-[protein] + H2O = L-glutamyl-[protein] + NH4(+)</text>
        <dbReference type="Rhea" id="RHEA:16441"/>
        <dbReference type="Rhea" id="RHEA-COMP:10207"/>
        <dbReference type="Rhea" id="RHEA-COMP:10208"/>
        <dbReference type="ChEBI" id="CHEBI:15377"/>
        <dbReference type="ChEBI" id="CHEBI:28938"/>
        <dbReference type="ChEBI" id="CHEBI:29973"/>
        <dbReference type="ChEBI" id="CHEBI:30011"/>
        <dbReference type="EC" id="3.5.1.44"/>
    </reaction>
</comment>